<evidence type="ECO:0000256" key="1">
    <source>
        <dbReference type="SAM" id="MobiDB-lite"/>
    </source>
</evidence>
<comment type="caution">
    <text evidence="2">The sequence shown here is derived from an EMBL/GenBank/DDBJ whole genome shotgun (WGS) entry which is preliminary data.</text>
</comment>
<sequence>MGARPSLKKLRWSRGRAPLAGTAMAGLPAALVSEAGCGWVSAAAEGGCGTGGGASGAGEALPQLVVSPRPAAGERGGVLAPGTVTCDPCRLPRVRGPAGQQGEGSVPPRAWAQDVASPRGI</sequence>
<accession>A0AAV7VKS9</accession>
<organism evidence="2 3">
    <name type="scientific">Pleurodeles waltl</name>
    <name type="common">Iberian ribbed newt</name>
    <dbReference type="NCBI Taxonomy" id="8319"/>
    <lineage>
        <taxon>Eukaryota</taxon>
        <taxon>Metazoa</taxon>
        <taxon>Chordata</taxon>
        <taxon>Craniata</taxon>
        <taxon>Vertebrata</taxon>
        <taxon>Euteleostomi</taxon>
        <taxon>Amphibia</taxon>
        <taxon>Batrachia</taxon>
        <taxon>Caudata</taxon>
        <taxon>Salamandroidea</taxon>
        <taxon>Salamandridae</taxon>
        <taxon>Pleurodelinae</taxon>
        <taxon>Pleurodeles</taxon>
    </lineage>
</organism>
<feature type="region of interest" description="Disordered" evidence="1">
    <location>
        <begin position="89"/>
        <end position="121"/>
    </location>
</feature>
<protein>
    <submittedName>
        <fullName evidence="2">Uncharacterized protein</fullName>
    </submittedName>
</protein>
<name>A0AAV7VKS9_PLEWA</name>
<dbReference type="EMBL" id="JANPWB010000003">
    <property type="protein sequence ID" value="KAJ1201331.1"/>
    <property type="molecule type" value="Genomic_DNA"/>
</dbReference>
<dbReference type="Proteomes" id="UP001066276">
    <property type="component" value="Chromosome 2_1"/>
</dbReference>
<reference evidence="2" key="1">
    <citation type="journal article" date="2022" name="bioRxiv">
        <title>Sequencing and chromosome-scale assembly of the giantPleurodeles waltlgenome.</title>
        <authorList>
            <person name="Brown T."/>
            <person name="Elewa A."/>
            <person name="Iarovenko S."/>
            <person name="Subramanian E."/>
            <person name="Araus A.J."/>
            <person name="Petzold A."/>
            <person name="Susuki M."/>
            <person name="Suzuki K.-i.T."/>
            <person name="Hayashi T."/>
            <person name="Toyoda A."/>
            <person name="Oliveira C."/>
            <person name="Osipova E."/>
            <person name="Leigh N.D."/>
            <person name="Simon A."/>
            <person name="Yun M.H."/>
        </authorList>
    </citation>
    <scope>NUCLEOTIDE SEQUENCE</scope>
    <source>
        <strain evidence="2">20211129_DDA</strain>
        <tissue evidence="2">Liver</tissue>
    </source>
</reference>
<evidence type="ECO:0000313" key="2">
    <source>
        <dbReference type="EMBL" id="KAJ1201331.1"/>
    </source>
</evidence>
<gene>
    <name evidence="2" type="ORF">NDU88_005144</name>
</gene>
<dbReference type="AlphaFoldDB" id="A0AAV7VKS9"/>
<proteinExistence type="predicted"/>
<keyword evidence="3" id="KW-1185">Reference proteome</keyword>
<evidence type="ECO:0000313" key="3">
    <source>
        <dbReference type="Proteomes" id="UP001066276"/>
    </source>
</evidence>